<protein>
    <recommendedName>
        <fullName evidence="6">DUF4817 domain-containing protein</fullName>
    </recommendedName>
</protein>
<evidence type="ECO:0000259" key="3">
    <source>
        <dbReference type="Pfam" id="PF16087"/>
    </source>
</evidence>
<dbReference type="PANTHER" id="PTHR47027:SF20">
    <property type="entry name" value="REVERSE TRANSCRIPTASE-LIKE PROTEIN WITH RNA-DIRECTED DNA POLYMERASE DOMAIN"/>
    <property type="match status" value="1"/>
</dbReference>
<accession>A0ABQ8T3U7</accession>
<dbReference type="EMBL" id="JAJSOF020000015">
    <property type="protein sequence ID" value="KAJ4441160.1"/>
    <property type="molecule type" value="Genomic_DNA"/>
</dbReference>
<evidence type="ECO:0000256" key="1">
    <source>
        <dbReference type="SAM" id="MobiDB-lite"/>
    </source>
</evidence>
<feature type="domain" description="Reverse transcriptase" evidence="2">
    <location>
        <begin position="69"/>
        <end position="239"/>
    </location>
</feature>
<dbReference type="PANTHER" id="PTHR47027">
    <property type="entry name" value="REVERSE TRANSCRIPTASE DOMAIN-CONTAINING PROTEIN"/>
    <property type="match status" value="1"/>
</dbReference>
<dbReference type="InterPro" id="IPR000477">
    <property type="entry name" value="RT_dom"/>
</dbReference>
<feature type="compositionally biased region" description="Basic residues" evidence="1">
    <location>
        <begin position="704"/>
        <end position="719"/>
    </location>
</feature>
<sequence length="738" mass="85769">MVLTAVSHPIISLSMAWLSPGTAMIAIETSSSFVPISLQRDVIDVHRSGEIRNTLYVIDVNPTMHLESIQYFNEIIGDHRCGFRRNRSTIDQIFCIRQILEKKWVYKGTVHQLFIDFQMAYKSVKREVLYNIHIEFGILKKLVRLSKMCLNETYSTDRIGQLLSDAFPIHCGLKQGDALSSLLLTFALEYAIRKVQDNTEGLELNGLHQILVYADGVNMLGENPQTIRENTEILLEATSNHVPQRVKTGCVDLLECNEIIILGTILSALLNFIECTKDLKLVLKREYYNMTNHDNIFNSKIFDYLLRMHEIHSNFQLFPHDAIFRSLATPHKTEYVRGNEYDMKVKLIVSSTLLVSLLPISQDRNALTLLFHYRKKNKEDCLASFCRYLKILNNLLTKIRKYIIHERRFIHDQGYIIHDNYPVERRFIHDQGYIIGLHDNYPVERRFIHDQRYCHRAGIRSHDRQKEDKVGRSSVRQMKCARIRFLGHVLGRREERRESDSGREERNPENSGDAIFWTSVEISSIVLSRNYGLVLKEETQVSSSCCCRWTASQPVLCSSEASFETGVRLECVRSCVSVRSPQFECSGPQLGDLSSKFSGLSLKLFSTFCVNVKMQYTLNQRLFLVKQYWITNSITATQRAYQREFGVRNPPKRNKILELVNKLETTGSLVSEKGKHRSSRLPTVVVDRDGRREVNPTPNSIRDWKKKKKKKNNKKKKKKFLLWRVTLKLERRKFNFSD</sequence>
<feature type="region of interest" description="Disordered" evidence="1">
    <location>
        <begin position="690"/>
        <end position="719"/>
    </location>
</feature>
<keyword evidence="5" id="KW-1185">Reference proteome</keyword>
<feature type="domain" description="DUF4817" evidence="3">
    <location>
        <begin position="617"/>
        <end position="669"/>
    </location>
</feature>
<comment type="caution">
    <text evidence="4">The sequence shown here is derived from an EMBL/GenBank/DDBJ whole genome shotgun (WGS) entry which is preliminary data.</text>
</comment>
<evidence type="ECO:0000313" key="4">
    <source>
        <dbReference type="EMBL" id="KAJ4441160.1"/>
    </source>
</evidence>
<dbReference type="Proteomes" id="UP001148838">
    <property type="component" value="Unassembled WGS sequence"/>
</dbReference>
<evidence type="ECO:0008006" key="6">
    <source>
        <dbReference type="Google" id="ProtNLM"/>
    </source>
</evidence>
<reference evidence="4 5" key="1">
    <citation type="journal article" date="2022" name="Allergy">
        <title>Genome assembly and annotation of Periplaneta americana reveal a comprehensive cockroach allergen profile.</title>
        <authorList>
            <person name="Wang L."/>
            <person name="Xiong Q."/>
            <person name="Saelim N."/>
            <person name="Wang L."/>
            <person name="Nong W."/>
            <person name="Wan A.T."/>
            <person name="Shi M."/>
            <person name="Liu X."/>
            <person name="Cao Q."/>
            <person name="Hui J.H.L."/>
            <person name="Sookrung N."/>
            <person name="Leung T.F."/>
            <person name="Tungtrongchitr A."/>
            <person name="Tsui S.K.W."/>
        </authorList>
    </citation>
    <scope>NUCLEOTIDE SEQUENCE [LARGE SCALE GENOMIC DNA]</scope>
    <source>
        <strain evidence="4">PWHHKU_190912</strain>
    </source>
</reference>
<dbReference type="Pfam" id="PF00078">
    <property type="entry name" value="RVT_1"/>
    <property type="match status" value="1"/>
</dbReference>
<dbReference type="InterPro" id="IPR032135">
    <property type="entry name" value="DUF4817"/>
</dbReference>
<evidence type="ECO:0000313" key="5">
    <source>
        <dbReference type="Proteomes" id="UP001148838"/>
    </source>
</evidence>
<evidence type="ECO:0000259" key="2">
    <source>
        <dbReference type="Pfam" id="PF00078"/>
    </source>
</evidence>
<proteinExistence type="predicted"/>
<dbReference type="Pfam" id="PF16087">
    <property type="entry name" value="DUF4817"/>
    <property type="match status" value="1"/>
</dbReference>
<organism evidence="4 5">
    <name type="scientific">Periplaneta americana</name>
    <name type="common">American cockroach</name>
    <name type="synonym">Blatta americana</name>
    <dbReference type="NCBI Taxonomy" id="6978"/>
    <lineage>
        <taxon>Eukaryota</taxon>
        <taxon>Metazoa</taxon>
        <taxon>Ecdysozoa</taxon>
        <taxon>Arthropoda</taxon>
        <taxon>Hexapoda</taxon>
        <taxon>Insecta</taxon>
        <taxon>Pterygota</taxon>
        <taxon>Neoptera</taxon>
        <taxon>Polyneoptera</taxon>
        <taxon>Dictyoptera</taxon>
        <taxon>Blattodea</taxon>
        <taxon>Blattoidea</taxon>
        <taxon>Blattidae</taxon>
        <taxon>Blattinae</taxon>
        <taxon>Periplaneta</taxon>
    </lineage>
</organism>
<name>A0ABQ8T3U7_PERAM</name>
<gene>
    <name evidence="4" type="ORF">ANN_11011</name>
</gene>